<dbReference type="Gene3D" id="3.40.50.1820">
    <property type="entry name" value="alpha/beta hydrolase"/>
    <property type="match status" value="1"/>
</dbReference>
<evidence type="ECO:0000256" key="4">
    <source>
        <dbReference type="ARBA" id="ARBA00023098"/>
    </source>
</evidence>
<evidence type="ECO:0000313" key="7">
    <source>
        <dbReference type="Proteomes" id="UP000813444"/>
    </source>
</evidence>
<dbReference type="GO" id="GO:0016042">
    <property type="term" value="P:lipid catabolic process"/>
    <property type="evidence" value="ECO:0007669"/>
    <property type="project" value="UniProtKB-KW"/>
</dbReference>
<accession>A0A8K0T2M4</accession>
<dbReference type="PANTHER" id="PTHR10272">
    <property type="entry name" value="PLATELET-ACTIVATING FACTOR ACETYLHYDROLASE"/>
    <property type="match status" value="1"/>
</dbReference>
<dbReference type="Proteomes" id="UP000813444">
    <property type="component" value="Unassembled WGS sequence"/>
</dbReference>
<dbReference type="SUPFAM" id="SSF53474">
    <property type="entry name" value="alpha/beta-Hydrolases"/>
    <property type="match status" value="1"/>
</dbReference>
<dbReference type="InterPro" id="IPR029058">
    <property type="entry name" value="AB_hydrolase_fold"/>
</dbReference>
<evidence type="ECO:0000256" key="3">
    <source>
        <dbReference type="ARBA" id="ARBA00022963"/>
    </source>
</evidence>
<keyword evidence="2 6" id="KW-0378">Hydrolase</keyword>
<evidence type="ECO:0000313" key="6">
    <source>
        <dbReference type="EMBL" id="KAH7324493.1"/>
    </source>
</evidence>
<keyword evidence="3" id="KW-0442">Lipid degradation</keyword>
<comment type="caution">
    <text evidence="6">The sequence shown here is derived from an EMBL/GenBank/DDBJ whole genome shotgun (WGS) entry which is preliminary data.</text>
</comment>
<dbReference type="AlphaFoldDB" id="A0A8K0T2M4"/>
<dbReference type="EC" id="3.1.1.47" evidence="1"/>
<sequence length="350" mass="37571">MLPAPMGEYPVGKTQFIVPHTTYNDPVAPPEWNGTGSFVLASMFYPTVSSSCSNRTMRYVDEHLARYYEARYDLPAGIMSRVRAPIAPEAPHRPKADREALPTVLLSAGASNPCVLDSVLAMDLASMGYTVICLDHPGEVPYLQLPSGEGIAGIPFDETWDSAYDIYTNRVPDTLALLDFLPSFAAENALPINTSCYVAVGHSIGGNAGVASVAYAESVVGGINLDGSMVGDNTTNIEGPFMIMAGEGHNTTTDPSWDAFLGLQTGEWQLLTVEGTRHSDFVDLTVLAEVLGVGKAHMRLGPLDGYRMREITTIFVKAFFDSIMGSGGGLLDGPLPTDEWPEVQRTKAST</sequence>
<name>A0A8K0T2M4_9HYPO</name>
<keyword evidence="7" id="KW-1185">Reference proteome</keyword>
<evidence type="ECO:0000256" key="5">
    <source>
        <dbReference type="SAM" id="MobiDB-lite"/>
    </source>
</evidence>
<dbReference type="PANTHER" id="PTHR10272:SF14">
    <property type="entry name" value="PAF ACETYLHYDROLASE FAMILY PROTEIN"/>
    <property type="match status" value="1"/>
</dbReference>
<keyword evidence="4" id="KW-0443">Lipid metabolism</keyword>
<organism evidence="6 7">
    <name type="scientific">Stachybotrys elegans</name>
    <dbReference type="NCBI Taxonomy" id="80388"/>
    <lineage>
        <taxon>Eukaryota</taxon>
        <taxon>Fungi</taxon>
        <taxon>Dikarya</taxon>
        <taxon>Ascomycota</taxon>
        <taxon>Pezizomycotina</taxon>
        <taxon>Sordariomycetes</taxon>
        <taxon>Hypocreomycetidae</taxon>
        <taxon>Hypocreales</taxon>
        <taxon>Stachybotryaceae</taxon>
        <taxon>Stachybotrys</taxon>
    </lineage>
</organism>
<dbReference type="Pfam" id="PF03403">
    <property type="entry name" value="PAF-AH_p_II"/>
    <property type="match status" value="1"/>
</dbReference>
<dbReference type="GO" id="GO:0003847">
    <property type="term" value="F:1-alkyl-2-acetylglycerophosphocholine esterase activity"/>
    <property type="evidence" value="ECO:0007669"/>
    <property type="project" value="UniProtKB-EC"/>
</dbReference>
<protein>
    <recommendedName>
        <fullName evidence="1">1-alkyl-2-acetylglycerophosphocholine esterase</fullName>
        <ecNumber evidence="1">3.1.1.47</ecNumber>
    </recommendedName>
</protein>
<feature type="region of interest" description="Disordered" evidence="5">
    <location>
        <begin position="331"/>
        <end position="350"/>
    </location>
</feature>
<reference evidence="6" key="1">
    <citation type="journal article" date="2021" name="Nat. Commun.">
        <title>Genetic determinants of endophytism in the Arabidopsis root mycobiome.</title>
        <authorList>
            <person name="Mesny F."/>
            <person name="Miyauchi S."/>
            <person name="Thiergart T."/>
            <person name="Pickel B."/>
            <person name="Atanasova L."/>
            <person name="Karlsson M."/>
            <person name="Huettel B."/>
            <person name="Barry K.W."/>
            <person name="Haridas S."/>
            <person name="Chen C."/>
            <person name="Bauer D."/>
            <person name="Andreopoulos W."/>
            <person name="Pangilinan J."/>
            <person name="LaButti K."/>
            <person name="Riley R."/>
            <person name="Lipzen A."/>
            <person name="Clum A."/>
            <person name="Drula E."/>
            <person name="Henrissat B."/>
            <person name="Kohler A."/>
            <person name="Grigoriev I.V."/>
            <person name="Martin F.M."/>
            <person name="Hacquard S."/>
        </authorList>
    </citation>
    <scope>NUCLEOTIDE SEQUENCE</scope>
    <source>
        <strain evidence="6">MPI-CAGE-CH-0235</strain>
    </source>
</reference>
<proteinExistence type="predicted"/>
<dbReference type="EMBL" id="JAGPNK010000003">
    <property type="protein sequence ID" value="KAH7324493.1"/>
    <property type="molecule type" value="Genomic_DNA"/>
</dbReference>
<dbReference type="OrthoDB" id="2363873at2759"/>
<evidence type="ECO:0000256" key="2">
    <source>
        <dbReference type="ARBA" id="ARBA00022801"/>
    </source>
</evidence>
<evidence type="ECO:0000256" key="1">
    <source>
        <dbReference type="ARBA" id="ARBA00013201"/>
    </source>
</evidence>
<gene>
    <name evidence="6" type="ORF">B0I35DRAFT_475735</name>
</gene>